<proteinExistence type="predicted"/>
<organism evidence="3">
    <name type="scientific">Ignisphaera aggregans</name>
    <dbReference type="NCBI Taxonomy" id="334771"/>
    <lineage>
        <taxon>Archaea</taxon>
        <taxon>Thermoproteota</taxon>
        <taxon>Thermoprotei</taxon>
        <taxon>Desulfurococcales</taxon>
        <taxon>Desulfurococcaceae</taxon>
        <taxon>Ignisphaera</taxon>
    </lineage>
</organism>
<dbReference type="InterPro" id="IPR036291">
    <property type="entry name" value="NAD(P)-bd_dom_sf"/>
</dbReference>
<name>A0A7C5TGS0_9CREN</name>
<protein>
    <submittedName>
        <fullName evidence="3">Gfo/Idh/MocA family oxidoreductase</fullName>
    </submittedName>
</protein>
<evidence type="ECO:0000313" key="3">
    <source>
        <dbReference type="EMBL" id="HHP82574.1"/>
    </source>
</evidence>
<dbReference type="InterPro" id="IPR000683">
    <property type="entry name" value="Gfo/Idh/MocA-like_OxRdtase_N"/>
</dbReference>
<reference evidence="3" key="1">
    <citation type="journal article" date="2020" name="mSystems">
        <title>Genome- and Community-Level Interaction Insights into Carbon Utilization and Element Cycling Functions of Hydrothermarchaeota in Hydrothermal Sediment.</title>
        <authorList>
            <person name="Zhou Z."/>
            <person name="Liu Y."/>
            <person name="Xu W."/>
            <person name="Pan J."/>
            <person name="Luo Z.H."/>
            <person name="Li M."/>
        </authorList>
    </citation>
    <scope>NUCLEOTIDE SEQUENCE [LARGE SCALE GENOMIC DNA]</scope>
    <source>
        <strain evidence="4">SpSt-1</strain>
        <strain evidence="3">SpSt-1121</strain>
    </source>
</reference>
<evidence type="ECO:0000259" key="2">
    <source>
        <dbReference type="Pfam" id="PF22725"/>
    </source>
</evidence>
<dbReference type="PANTHER" id="PTHR43377">
    <property type="entry name" value="BILIVERDIN REDUCTASE A"/>
    <property type="match status" value="1"/>
</dbReference>
<dbReference type="EMBL" id="DRZI01000341">
    <property type="protein sequence ID" value="HHP82574.1"/>
    <property type="molecule type" value="Genomic_DNA"/>
</dbReference>
<evidence type="ECO:0000313" key="4">
    <source>
        <dbReference type="EMBL" id="HHR95864.1"/>
    </source>
</evidence>
<dbReference type="PRINTS" id="PR01775">
    <property type="entry name" value="GLFROXRDTASE"/>
</dbReference>
<dbReference type="PANTHER" id="PTHR43377:SF1">
    <property type="entry name" value="BILIVERDIN REDUCTASE A"/>
    <property type="match status" value="1"/>
</dbReference>
<gene>
    <name evidence="4" type="ORF">ENL47_03360</name>
    <name evidence="3" type="ORF">ENM84_07935</name>
</gene>
<dbReference type="GO" id="GO:0000166">
    <property type="term" value="F:nucleotide binding"/>
    <property type="evidence" value="ECO:0007669"/>
    <property type="project" value="InterPro"/>
</dbReference>
<sequence length="361" mass="39953">MDKSKLVKYAIIGVGGHGLNRHLIPLLNVPNTKLVAVADINKSRCEEVASKYNVKCYVDYMDMINKEDIDAASIVTPTGLHASIAIDMLRNGIHVLVDKPLGSNLNEVIEVVKAAKKTNRKLMVGYWSRFSPALQYAIEVYRKGLLGEPYYAYGYLIRRRGIPGSPTFIDKTLSGGRGALLDIGCYIIDNILAATGFKKPLTVTGATYTKFGNIDDEIKFNWGSWDPSKFDLEDFAVGFVKFEGGLTMAFEVAWAANVSHVGEVGYMKVLGDRGGIEAKGDEAMRDISFHSRSESFLYDSKPILKSINMAFEMIKTFIYSIIEDREPPVTGQQSIILHSIIDAIYTSSITGKEIKITLPEI</sequence>
<comment type="caution">
    <text evidence="3">The sequence shown here is derived from an EMBL/GenBank/DDBJ whole genome shotgun (WGS) entry which is preliminary data.</text>
</comment>
<dbReference type="InterPro" id="IPR008354">
    <property type="entry name" value="Glc-Fru_OxRdtase_bac"/>
</dbReference>
<dbReference type="SUPFAM" id="SSF51735">
    <property type="entry name" value="NAD(P)-binding Rossmann-fold domains"/>
    <property type="match status" value="1"/>
</dbReference>
<feature type="domain" description="GFO/IDH/MocA-like oxidoreductase" evidence="2">
    <location>
        <begin position="135"/>
        <end position="277"/>
    </location>
</feature>
<dbReference type="SUPFAM" id="SSF55347">
    <property type="entry name" value="Glyceraldehyde-3-phosphate dehydrogenase-like, C-terminal domain"/>
    <property type="match status" value="1"/>
</dbReference>
<dbReference type="Gene3D" id="3.40.50.720">
    <property type="entry name" value="NAD(P)-binding Rossmann-like Domain"/>
    <property type="match status" value="1"/>
</dbReference>
<dbReference type="Pfam" id="PF22725">
    <property type="entry name" value="GFO_IDH_MocA_C3"/>
    <property type="match status" value="1"/>
</dbReference>
<dbReference type="Pfam" id="PF01408">
    <property type="entry name" value="GFO_IDH_MocA"/>
    <property type="match status" value="1"/>
</dbReference>
<dbReference type="Gene3D" id="3.30.360.10">
    <property type="entry name" value="Dihydrodipicolinate Reductase, domain 2"/>
    <property type="match status" value="1"/>
</dbReference>
<dbReference type="InterPro" id="IPR051450">
    <property type="entry name" value="Gfo/Idh/MocA_Oxidoreductases"/>
</dbReference>
<accession>A0A7C5TGS0</accession>
<dbReference type="EMBL" id="DRUB01000061">
    <property type="protein sequence ID" value="HHR95864.1"/>
    <property type="molecule type" value="Genomic_DNA"/>
</dbReference>
<dbReference type="AlphaFoldDB" id="A0A7C5TGS0"/>
<dbReference type="InterPro" id="IPR055170">
    <property type="entry name" value="GFO_IDH_MocA-like_dom"/>
</dbReference>
<feature type="domain" description="Gfo/Idh/MocA-like oxidoreductase N-terminal" evidence="1">
    <location>
        <begin position="8"/>
        <end position="126"/>
    </location>
</feature>
<evidence type="ECO:0000259" key="1">
    <source>
        <dbReference type="Pfam" id="PF01408"/>
    </source>
</evidence>